<organism evidence="2 3">
    <name type="scientific">Perilla frutescens var. hirtella</name>
    <name type="common">Perilla citriodora</name>
    <name type="synonym">Perilla setoyensis</name>
    <dbReference type="NCBI Taxonomy" id="608512"/>
    <lineage>
        <taxon>Eukaryota</taxon>
        <taxon>Viridiplantae</taxon>
        <taxon>Streptophyta</taxon>
        <taxon>Embryophyta</taxon>
        <taxon>Tracheophyta</taxon>
        <taxon>Spermatophyta</taxon>
        <taxon>Magnoliopsida</taxon>
        <taxon>eudicotyledons</taxon>
        <taxon>Gunneridae</taxon>
        <taxon>Pentapetalae</taxon>
        <taxon>asterids</taxon>
        <taxon>lamiids</taxon>
        <taxon>Lamiales</taxon>
        <taxon>Lamiaceae</taxon>
        <taxon>Nepetoideae</taxon>
        <taxon>Elsholtzieae</taxon>
        <taxon>Perilla</taxon>
    </lineage>
</organism>
<feature type="chain" id="PRO_5041973968" evidence="1">
    <location>
        <begin position="25"/>
        <end position="81"/>
    </location>
</feature>
<name>A0AAD4J2K4_PERFH</name>
<evidence type="ECO:0000313" key="2">
    <source>
        <dbReference type="EMBL" id="KAH6826018.1"/>
    </source>
</evidence>
<dbReference type="Proteomes" id="UP001190926">
    <property type="component" value="Unassembled WGS sequence"/>
</dbReference>
<keyword evidence="1" id="KW-0732">Signal</keyword>
<reference evidence="2 3" key="1">
    <citation type="journal article" date="2021" name="Nat. Commun.">
        <title>Incipient diploidization of the medicinal plant Perilla within 10,000 years.</title>
        <authorList>
            <person name="Zhang Y."/>
            <person name="Shen Q."/>
            <person name="Leng L."/>
            <person name="Zhang D."/>
            <person name="Chen S."/>
            <person name="Shi Y."/>
            <person name="Ning Z."/>
            <person name="Chen S."/>
        </authorList>
    </citation>
    <scope>NUCLEOTIDE SEQUENCE [LARGE SCALE GENOMIC DNA]</scope>
    <source>
        <strain evidence="3">cv. PC099</strain>
    </source>
</reference>
<protein>
    <submittedName>
        <fullName evidence="2">Uncharacterized protein</fullName>
    </submittedName>
</protein>
<dbReference type="EMBL" id="SDAM02000167">
    <property type="protein sequence ID" value="KAH6826018.1"/>
    <property type="molecule type" value="Genomic_DNA"/>
</dbReference>
<evidence type="ECO:0000313" key="3">
    <source>
        <dbReference type="Proteomes" id="UP001190926"/>
    </source>
</evidence>
<feature type="signal peptide" evidence="1">
    <location>
        <begin position="1"/>
        <end position="24"/>
    </location>
</feature>
<keyword evidence="3" id="KW-1185">Reference proteome</keyword>
<accession>A0AAD4J2K4</accession>
<proteinExistence type="predicted"/>
<evidence type="ECO:0000256" key="1">
    <source>
        <dbReference type="SAM" id="SignalP"/>
    </source>
</evidence>
<gene>
    <name evidence="2" type="ORF">C2S53_001455</name>
</gene>
<sequence length="81" mass="9063">MANSKFSVAVLCYVILLLSVGIDAKECNEGLPWVNAYCFGEEVTTPCWAECYKRHGSYAKAYCRNVAPVLPTQVCWCSWTC</sequence>
<dbReference type="AlphaFoldDB" id="A0AAD4J2K4"/>
<comment type="caution">
    <text evidence="2">The sequence shown here is derived from an EMBL/GenBank/DDBJ whole genome shotgun (WGS) entry which is preliminary data.</text>
</comment>